<dbReference type="AlphaFoldDB" id="A0A365KI85"/>
<dbReference type="EMBL" id="QLZR01000014">
    <property type="protein sequence ID" value="RAZ72765.1"/>
    <property type="molecule type" value="Genomic_DNA"/>
</dbReference>
<evidence type="ECO:0000313" key="3">
    <source>
        <dbReference type="Proteomes" id="UP000251002"/>
    </source>
</evidence>
<sequence length="406" mass="49011">MKNYFINLYFQLQYIKSVREYLKSIDNLMTKKEEADNHRQFVWNVTIYDVLSNKELNKLVESLYRLDGYDYGKTIYLKKRKSRDLHYLGLEVNHTGSGLLAKIVFNKHKYFSELTMKYTQVTNQTVAIEYTFNFIKAISFSEESKFIKDNIKDTYFLNFTSIYFNSSFRNNGMQSLEQRERDYFRDIFQGFIVKNLYSNFGREYKLPIGYTMNYKKADETEENLKNPFLMRSLYNKKENYYIIIESFRGYQTFYQYFNGKIIPEIPFLDNFQYEGNEFYYNLFNDIENRELENKVAKYLLGNYKVVKKKDYLWLVNKLRALRDSEFKPNLDSRLQDQKNWEVRWNGEIETESFFTGDLLTKKYTKIYSDYHDYMKTLFTMQNDSIILTVGLFTLFFTLIGVIIAVL</sequence>
<protein>
    <submittedName>
        <fullName evidence="2">Uncharacterized protein</fullName>
    </submittedName>
</protein>
<dbReference type="RefSeq" id="WP_112225095.1">
    <property type="nucleotide sequence ID" value="NZ_CP047673.1"/>
</dbReference>
<evidence type="ECO:0000256" key="1">
    <source>
        <dbReference type="SAM" id="Phobius"/>
    </source>
</evidence>
<feature type="transmembrane region" description="Helical" evidence="1">
    <location>
        <begin position="385"/>
        <end position="405"/>
    </location>
</feature>
<organism evidence="2 3">
    <name type="scientific">Planococcus halotolerans</name>
    <dbReference type="NCBI Taxonomy" id="2233542"/>
    <lineage>
        <taxon>Bacteria</taxon>
        <taxon>Bacillati</taxon>
        <taxon>Bacillota</taxon>
        <taxon>Bacilli</taxon>
        <taxon>Bacillales</taxon>
        <taxon>Caryophanaceae</taxon>
        <taxon>Planococcus</taxon>
    </lineage>
</organism>
<reference evidence="2 3" key="1">
    <citation type="submission" date="2018-06" db="EMBL/GenBank/DDBJ databases">
        <title>The draft genome sequences of strains SCU63 and S1.</title>
        <authorList>
            <person name="Gan L."/>
        </authorList>
    </citation>
    <scope>NUCLEOTIDE SEQUENCE [LARGE SCALE GENOMIC DNA]</scope>
    <source>
        <strain evidence="2 3">SCU63</strain>
    </source>
</reference>
<evidence type="ECO:0000313" key="2">
    <source>
        <dbReference type="EMBL" id="RAZ72765.1"/>
    </source>
</evidence>
<keyword evidence="3" id="KW-1185">Reference proteome</keyword>
<accession>A0A365KI85</accession>
<proteinExistence type="predicted"/>
<keyword evidence="1" id="KW-1133">Transmembrane helix</keyword>
<keyword evidence="1" id="KW-0472">Membrane</keyword>
<name>A0A365KI85_9BACL</name>
<dbReference type="Proteomes" id="UP000251002">
    <property type="component" value="Unassembled WGS sequence"/>
</dbReference>
<keyword evidence="1" id="KW-0812">Transmembrane</keyword>
<gene>
    <name evidence="2" type="ORF">DP120_18200</name>
</gene>
<comment type="caution">
    <text evidence="2">The sequence shown here is derived from an EMBL/GenBank/DDBJ whole genome shotgun (WGS) entry which is preliminary data.</text>
</comment>